<keyword evidence="3" id="KW-1185">Reference proteome</keyword>
<protein>
    <submittedName>
        <fullName evidence="2">Putative secreted Zn-dependent protease</fullName>
    </submittedName>
</protein>
<dbReference type="GO" id="GO:0008233">
    <property type="term" value="F:peptidase activity"/>
    <property type="evidence" value="ECO:0007669"/>
    <property type="project" value="UniProtKB-KW"/>
</dbReference>
<dbReference type="Pfam" id="PF06037">
    <property type="entry name" value="DUF922"/>
    <property type="match status" value="1"/>
</dbReference>
<feature type="signal peptide" evidence="1">
    <location>
        <begin position="1"/>
        <end position="23"/>
    </location>
</feature>
<dbReference type="RefSeq" id="WP_107990377.1">
    <property type="nucleotide sequence ID" value="NZ_QAYG01000005.1"/>
</dbReference>
<accession>A0A2T5V8J2</accession>
<reference evidence="2 3" key="1">
    <citation type="submission" date="2018-04" db="EMBL/GenBank/DDBJ databases">
        <title>Genomic Encyclopedia of Archaeal and Bacterial Type Strains, Phase II (KMG-II): from individual species to whole genera.</title>
        <authorList>
            <person name="Goeker M."/>
        </authorList>
    </citation>
    <scope>NUCLEOTIDE SEQUENCE [LARGE SCALE GENOMIC DNA]</scope>
    <source>
        <strain evidence="2 3">DSM 23382</strain>
    </source>
</reference>
<dbReference type="Proteomes" id="UP000244081">
    <property type="component" value="Unassembled WGS sequence"/>
</dbReference>
<keyword evidence="2" id="KW-0645">Protease</keyword>
<evidence type="ECO:0000313" key="2">
    <source>
        <dbReference type="EMBL" id="PTW60076.1"/>
    </source>
</evidence>
<dbReference type="AlphaFoldDB" id="A0A2T5V8J2"/>
<keyword evidence="2" id="KW-0378">Hydrolase</keyword>
<comment type="caution">
    <text evidence="2">The sequence shown here is derived from an EMBL/GenBank/DDBJ whole genome shotgun (WGS) entry which is preliminary data.</text>
</comment>
<name>A0A2T5V8J2_9HYPH</name>
<proteinExistence type="predicted"/>
<dbReference type="EMBL" id="QAYG01000005">
    <property type="protein sequence ID" value="PTW60076.1"/>
    <property type="molecule type" value="Genomic_DNA"/>
</dbReference>
<evidence type="ECO:0000313" key="3">
    <source>
        <dbReference type="Proteomes" id="UP000244081"/>
    </source>
</evidence>
<dbReference type="InterPro" id="IPR010321">
    <property type="entry name" value="DUF922"/>
</dbReference>
<feature type="chain" id="PRO_5015662479" evidence="1">
    <location>
        <begin position="24"/>
        <end position="215"/>
    </location>
</feature>
<keyword evidence="1" id="KW-0732">Signal</keyword>
<organism evidence="2 3">
    <name type="scientific">Breoghania corrubedonensis</name>
    <dbReference type="NCBI Taxonomy" id="665038"/>
    <lineage>
        <taxon>Bacteria</taxon>
        <taxon>Pseudomonadati</taxon>
        <taxon>Pseudomonadota</taxon>
        <taxon>Alphaproteobacteria</taxon>
        <taxon>Hyphomicrobiales</taxon>
        <taxon>Stappiaceae</taxon>
        <taxon>Breoghania</taxon>
    </lineage>
</organism>
<dbReference type="OrthoDB" id="9805445at2"/>
<dbReference type="GO" id="GO:0006508">
    <property type="term" value="P:proteolysis"/>
    <property type="evidence" value="ECO:0007669"/>
    <property type="project" value="UniProtKB-KW"/>
</dbReference>
<sequence>MRKAATSILTMAAILCFAMPLSAAKAEVISKTRYKRHTVYGSTPASLVMSMNRFPIRQPGKEVVMGLLEMEPSFSYVPVRNANGCRVGALKTRIEFTITLPHARAQSRLDPATRRLWTRFVATVKHHELTHRRYFLDYAARYEARAKRVAAPTCAGVDKALARIAEEEYAKAQRQNDQLDRHDGAEVDNLPLFVAARRGPEIAGNDPRRLAQTRP</sequence>
<gene>
    <name evidence="2" type="ORF">C8N35_10576</name>
</gene>
<evidence type="ECO:0000256" key="1">
    <source>
        <dbReference type="SAM" id="SignalP"/>
    </source>
</evidence>